<dbReference type="EMBL" id="MK072398">
    <property type="protein sequence ID" value="AYV84075.1"/>
    <property type="molecule type" value="Genomic_DNA"/>
</dbReference>
<organism evidence="1">
    <name type="scientific">Hyperionvirus sp</name>
    <dbReference type="NCBI Taxonomy" id="2487770"/>
    <lineage>
        <taxon>Viruses</taxon>
        <taxon>Varidnaviria</taxon>
        <taxon>Bamfordvirae</taxon>
        <taxon>Nucleocytoviricota</taxon>
        <taxon>Megaviricetes</taxon>
        <taxon>Imitervirales</taxon>
        <taxon>Mimiviridae</taxon>
        <taxon>Klosneuvirinae</taxon>
    </lineage>
</organism>
<reference evidence="1" key="1">
    <citation type="submission" date="2018-10" db="EMBL/GenBank/DDBJ databases">
        <title>Hidden diversity of soil giant viruses.</title>
        <authorList>
            <person name="Schulz F."/>
            <person name="Alteio L."/>
            <person name="Goudeau D."/>
            <person name="Ryan E.M."/>
            <person name="Malmstrom R.R."/>
            <person name="Blanchard J."/>
            <person name="Woyke T."/>
        </authorList>
    </citation>
    <scope>NUCLEOTIDE SEQUENCE</scope>
    <source>
        <strain evidence="1">HYV1</strain>
    </source>
</reference>
<evidence type="ECO:0000313" key="1">
    <source>
        <dbReference type="EMBL" id="AYV84075.1"/>
    </source>
</evidence>
<sequence>MWSSVTVPLLFSLSSRSFNFWSDDPTMRWLSVRLSDSKRVRLTNSVVIAWHCSRDKDVSFVSVEIFCSMVLHVFKSSEIILGNNIG</sequence>
<gene>
    <name evidence="1" type="ORF">Hyperionvirus16_50</name>
</gene>
<name>A0A3G5AA11_9VIRU</name>
<proteinExistence type="predicted"/>
<accession>A0A3G5AA11</accession>
<protein>
    <submittedName>
        <fullName evidence="1">Uncharacterized protein</fullName>
    </submittedName>
</protein>